<dbReference type="GO" id="GO:0006465">
    <property type="term" value="P:signal peptide processing"/>
    <property type="evidence" value="ECO:0007669"/>
    <property type="project" value="UniProtKB-UniRule"/>
</dbReference>
<keyword evidence="13" id="KW-1185">Reference proteome</keyword>
<dbReference type="EC" id="3.4.21.89" evidence="10"/>
<evidence type="ECO:0000256" key="1">
    <source>
        <dbReference type="ARBA" id="ARBA00004648"/>
    </source>
</evidence>
<evidence type="ECO:0000256" key="9">
    <source>
        <dbReference type="ARBA" id="ARBA00045533"/>
    </source>
</evidence>
<evidence type="ECO:0000256" key="5">
    <source>
        <dbReference type="ARBA" id="ARBA00022824"/>
    </source>
</evidence>
<evidence type="ECO:0000259" key="11">
    <source>
        <dbReference type="Pfam" id="PF10502"/>
    </source>
</evidence>
<sequence length="160" mass="16358">MSSVAATVVAVLAVALAVAAHTGVLHVRVVSSSSMEPALSAGDVLLTRAMPAGEAQVGEVVTLQRPTGDLVTHRIVANAPDPDEPKGWLVTMRGDANAVADPRPFPATEVEATVARIPHAGGVLRALAQPPAMQIAMVSALALVIASLMSPRTRSKGHTP</sequence>
<keyword evidence="5" id="KW-0256">Endoplasmic reticulum</keyword>
<protein>
    <recommendedName>
        <fullName evidence="10">Signal peptidase I</fullName>
        <ecNumber evidence="10">3.4.21.89</ecNumber>
    </recommendedName>
</protein>
<keyword evidence="7" id="KW-1133">Transmembrane helix</keyword>
<evidence type="ECO:0000256" key="3">
    <source>
        <dbReference type="ARBA" id="ARBA00022692"/>
    </source>
</evidence>
<dbReference type="InterPro" id="IPR019533">
    <property type="entry name" value="Peptidase_S26"/>
</dbReference>
<keyword evidence="4" id="KW-0378">Hydrolase</keyword>
<dbReference type="Proteomes" id="UP000280668">
    <property type="component" value="Unassembled WGS sequence"/>
</dbReference>
<comment type="caution">
    <text evidence="12">The sequence shown here is derived from an EMBL/GenBank/DDBJ whole genome shotgun (WGS) entry which is preliminary data.</text>
</comment>
<keyword evidence="2" id="KW-0645">Protease</keyword>
<dbReference type="InterPro" id="IPR001733">
    <property type="entry name" value="Peptidase_S26B"/>
</dbReference>
<evidence type="ECO:0000256" key="6">
    <source>
        <dbReference type="ARBA" id="ARBA00022968"/>
    </source>
</evidence>
<dbReference type="Pfam" id="PF10502">
    <property type="entry name" value="Peptidase_S26"/>
    <property type="match status" value="1"/>
</dbReference>
<evidence type="ECO:0000256" key="7">
    <source>
        <dbReference type="ARBA" id="ARBA00022989"/>
    </source>
</evidence>
<dbReference type="PROSITE" id="PS00501">
    <property type="entry name" value="SPASE_I_1"/>
    <property type="match status" value="1"/>
</dbReference>
<gene>
    <name evidence="12" type="ORF">EDD31_2246</name>
</gene>
<evidence type="ECO:0000256" key="4">
    <source>
        <dbReference type="ARBA" id="ARBA00022801"/>
    </source>
</evidence>
<dbReference type="AlphaFoldDB" id="A0A3N2BF44"/>
<dbReference type="SUPFAM" id="SSF51306">
    <property type="entry name" value="LexA/Signal peptidase"/>
    <property type="match status" value="1"/>
</dbReference>
<comment type="subcellular location">
    <subcellularLocation>
        <location evidence="1">Endoplasmic reticulum membrane</location>
        <topology evidence="1">Single-pass type II membrane protein</topology>
    </subcellularLocation>
</comment>
<proteinExistence type="predicted"/>
<keyword evidence="3" id="KW-0812">Transmembrane</keyword>
<dbReference type="CDD" id="cd06530">
    <property type="entry name" value="S26_SPase_I"/>
    <property type="match status" value="1"/>
</dbReference>
<reference evidence="12 13" key="1">
    <citation type="submission" date="2018-11" db="EMBL/GenBank/DDBJ databases">
        <title>Sequencing the genomes of 1000 actinobacteria strains.</title>
        <authorList>
            <person name="Klenk H.-P."/>
        </authorList>
    </citation>
    <scope>NUCLEOTIDE SEQUENCE [LARGE SCALE GENOMIC DNA]</scope>
    <source>
        <strain evidence="12 13">DSM 11294</strain>
    </source>
</reference>
<dbReference type="NCBIfam" id="TIGR02228">
    <property type="entry name" value="sigpep_I_arch"/>
    <property type="match status" value="1"/>
</dbReference>
<dbReference type="GO" id="GO:0004252">
    <property type="term" value="F:serine-type endopeptidase activity"/>
    <property type="evidence" value="ECO:0007669"/>
    <property type="project" value="UniProtKB-UniRule"/>
</dbReference>
<keyword evidence="6" id="KW-0735">Signal-anchor</keyword>
<dbReference type="InterPro" id="IPR019756">
    <property type="entry name" value="Pept_S26A_signal_pept_1_Ser-AS"/>
</dbReference>
<dbReference type="EMBL" id="RKHK01000001">
    <property type="protein sequence ID" value="ROR73855.1"/>
    <property type="molecule type" value="Genomic_DNA"/>
</dbReference>
<feature type="domain" description="Peptidase S26" evidence="11">
    <location>
        <begin position="8"/>
        <end position="81"/>
    </location>
</feature>
<evidence type="ECO:0000256" key="8">
    <source>
        <dbReference type="ARBA" id="ARBA00023136"/>
    </source>
</evidence>
<keyword evidence="8" id="KW-0472">Membrane</keyword>
<evidence type="ECO:0000313" key="12">
    <source>
        <dbReference type="EMBL" id="ROR73855.1"/>
    </source>
</evidence>
<dbReference type="GO" id="GO:0009003">
    <property type="term" value="F:signal peptidase activity"/>
    <property type="evidence" value="ECO:0007669"/>
    <property type="project" value="UniProtKB-EC"/>
</dbReference>
<comment type="function">
    <text evidence="9">Catalytic component of the signal peptidase complex (SPC) which catalyzes the cleavage of N-terminal signal sequences from nascent proteins as they are translocated into the lumen of the endoplasmic reticulum. Specifically cleaves N-terminal signal peptides that contain a hydrophobic alpha-helix (h-region) shorter than 18-20 amino acids.</text>
</comment>
<evidence type="ECO:0000313" key="13">
    <source>
        <dbReference type="Proteomes" id="UP000280668"/>
    </source>
</evidence>
<dbReference type="InterPro" id="IPR036286">
    <property type="entry name" value="LexA/Signal_pep-like_sf"/>
</dbReference>
<dbReference type="GO" id="GO:0016020">
    <property type="term" value="C:membrane"/>
    <property type="evidence" value="ECO:0007669"/>
    <property type="project" value="UniProtKB-UniRule"/>
</dbReference>
<name>A0A3N2BF44_9MICO</name>
<evidence type="ECO:0000256" key="10">
    <source>
        <dbReference type="NCBIfam" id="TIGR02228"/>
    </source>
</evidence>
<accession>A0A3N2BF44</accession>
<organism evidence="12 13">
    <name type="scientific">Bogoriella caseilytica</name>
    <dbReference type="NCBI Taxonomy" id="56055"/>
    <lineage>
        <taxon>Bacteria</taxon>
        <taxon>Bacillati</taxon>
        <taxon>Actinomycetota</taxon>
        <taxon>Actinomycetes</taxon>
        <taxon>Micrococcales</taxon>
        <taxon>Bogoriellaceae</taxon>
        <taxon>Bogoriella</taxon>
    </lineage>
</organism>
<evidence type="ECO:0000256" key="2">
    <source>
        <dbReference type="ARBA" id="ARBA00022670"/>
    </source>
</evidence>